<reference evidence="3" key="1">
    <citation type="submission" date="2022-08" db="EMBL/GenBank/DDBJ databases">
        <authorList>
            <person name="Somphong A."/>
            <person name="Phongsopitanun W."/>
        </authorList>
    </citation>
    <scope>NUCLEOTIDE SEQUENCE</scope>
    <source>
        <strain evidence="3">LP05-1</strain>
    </source>
</reference>
<feature type="region of interest" description="Disordered" evidence="1">
    <location>
        <begin position="31"/>
        <end position="83"/>
    </location>
</feature>
<evidence type="ECO:0000313" key="4">
    <source>
        <dbReference type="Proteomes" id="UP001431313"/>
    </source>
</evidence>
<comment type="caution">
    <text evidence="3">The sequence shown here is derived from an EMBL/GenBank/DDBJ whole genome shotgun (WGS) entry which is preliminary data.</text>
</comment>
<evidence type="ECO:0000256" key="1">
    <source>
        <dbReference type="SAM" id="MobiDB-lite"/>
    </source>
</evidence>
<evidence type="ECO:0000313" key="3">
    <source>
        <dbReference type="EMBL" id="MCS0639004.1"/>
    </source>
</evidence>
<gene>
    <name evidence="3" type="ORF">NX801_25835</name>
</gene>
<protein>
    <recommendedName>
        <fullName evidence="5">Lipoprotein</fullName>
    </recommendedName>
</protein>
<dbReference type="RefSeq" id="WP_258790315.1">
    <property type="nucleotide sequence ID" value="NZ_JANUGQ010000029.1"/>
</dbReference>
<evidence type="ECO:0008006" key="5">
    <source>
        <dbReference type="Google" id="ProtNLM"/>
    </source>
</evidence>
<feature type="signal peptide" evidence="2">
    <location>
        <begin position="1"/>
        <end position="27"/>
    </location>
</feature>
<sequence>MPSRSTTGSARAATALCLGIAALTVLTGCGGPSGDGGDAKDRGTDRSTPPTAPTAPTAPTGTAPAGPTGAPAQEGSWAGLSSAGKPVSLTIRRGKALVIAEARVCQGTATAASGAVSLALKCNDGDTTRASGTARPAKGSNLVVTWYGGTRDTLVKAAESDIPAELPTALPDSLPAAG</sequence>
<dbReference type="PROSITE" id="PS51257">
    <property type="entry name" value="PROKAR_LIPOPROTEIN"/>
    <property type="match status" value="1"/>
</dbReference>
<keyword evidence="4" id="KW-1185">Reference proteome</keyword>
<dbReference type="EMBL" id="JANUGQ010000029">
    <property type="protein sequence ID" value="MCS0639004.1"/>
    <property type="molecule type" value="Genomic_DNA"/>
</dbReference>
<keyword evidence="2" id="KW-0732">Signal</keyword>
<feature type="chain" id="PRO_5047215144" description="Lipoprotein" evidence="2">
    <location>
        <begin position="28"/>
        <end position="178"/>
    </location>
</feature>
<name>A0ABT2CR32_9ACTN</name>
<dbReference type="Proteomes" id="UP001431313">
    <property type="component" value="Unassembled WGS sequence"/>
</dbReference>
<evidence type="ECO:0000256" key="2">
    <source>
        <dbReference type="SAM" id="SignalP"/>
    </source>
</evidence>
<feature type="compositionally biased region" description="Low complexity" evidence="1">
    <location>
        <begin position="54"/>
        <end position="72"/>
    </location>
</feature>
<accession>A0ABT2CR32</accession>
<organism evidence="3 4">
    <name type="scientific">Streptomyces pyxinae</name>
    <dbReference type="NCBI Taxonomy" id="2970734"/>
    <lineage>
        <taxon>Bacteria</taxon>
        <taxon>Bacillati</taxon>
        <taxon>Actinomycetota</taxon>
        <taxon>Actinomycetes</taxon>
        <taxon>Kitasatosporales</taxon>
        <taxon>Streptomycetaceae</taxon>
        <taxon>Streptomyces</taxon>
    </lineage>
</organism>
<proteinExistence type="predicted"/>